<name>A0A3L7ZVR9_PARDI</name>
<sequence>MFKKLGEQKMNEITVYHGSTEKVENPICRFGRKHLDFGQGFYVTNLREQAVAWANNTARNRKIPIEIALEELSKHQPNNQMCILNQDIINKHLRYDRTEKL</sequence>
<dbReference type="Proteomes" id="UP000310032">
    <property type="component" value="Unassembled WGS sequence"/>
</dbReference>
<protein>
    <submittedName>
        <fullName evidence="1">DUF3990 domain-containing protein</fullName>
    </submittedName>
</protein>
<proteinExistence type="predicted"/>
<evidence type="ECO:0000313" key="3">
    <source>
        <dbReference type="Proteomes" id="UP000278164"/>
    </source>
</evidence>
<dbReference type="Pfam" id="PF13151">
    <property type="entry name" value="DUF3990"/>
    <property type="match status" value="1"/>
</dbReference>
<reference evidence="1 3" key="1">
    <citation type="submission" date="2018-09" db="EMBL/GenBank/DDBJ databases">
        <title>Murine metabolic-syndrome-specific gut microbial biobank.</title>
        <authorList>
            <person name="Liu C."/>
        </authorList>
    </citation>
    <scope>NUCLEOTIDE SEQUENCE [LARGE SCALE GENOMIC DNA]</scope>
    <source>
        <strain evidence="1 3">8-P5</strain>
    </source>
</reference>
<dbReference type="InterPro" id="IPR025051">
    <property type="entry name" value="DUF3990"/>
</dbReference>
<dbReference type="AlphaFoldDB" id="A0A3L7ZVR9"/>
<reference evidence="2 4" key="2">
    <citation type="submission" date="2019-04" db="EMBL/GenBank/DDBJ databases">
        <title>Microbes associate with the intestines of laboratory mice.</title>
        <authorList>
            <person name="Navarre W."/>
            <person name="Wong E."/>
            <person name="Huang K."/>
            <person name="Tropini C."/>
            <person name="Ng K."/>
            <person name="Yu B."/>
        </authorList>
    </citation>
    <scope>NUCLEOTIDE SEQUENCE [LARGE SCALE GENOMIC DNA]</scope>
    <source>
        <strain evidence="2 4">NM39_I3</strain>
    </source>
</reference>
<evidence type="ECO:0000313" key="2">
    <source>
        <dbReference type="EMBL" id="TGY60413.1"/>
    </source>
</evidence>
<evidence type="ECO:0000313" key="4">
    <source>
        <dbReference type="Proteomes" id="UP000310032"/>
    </source>
</evidence>
<evidence type="ECO:0000313" key="1">
    <source>
        <dbReference type="EMBL" id="RLT75047.1"/>
    </source>
</evidence>
<accession>A0A3L7ZVR9</accession>
<organism evidence="1 3">
    <name type="scientific">Parabacteroides distasonis</name>
    <dbReference type="NCBI Taxonomy" id="823"/>
    <lineage>
        <taxon>Bacteria</taxon>
        <taxon>Pseudomonadati</taxon>
        <taxon>Bacteroidota</taxon>
        <taxon>Bacteroidia</taxon>
        <taxon>Bacteroidales</taxon>
        <taxon>Tannerellaceae</taxon>
        <taxon>Parabacteroides</taxon>
    </lineage>
</organism>
<dbReference type="EMBL" id="SRYM01000010">
    <property type="protein sequence ID" value="TGY60413.1"/>
    <property type="molecule type" value="Genomic_DNA"/>
</dbReference>
<dbReference type="EMBL" id="RAYI01000001">
    <property type="protein sequence ID" value="RLT75047.1"/>
    <property type="molecule type" value="Genomic_DNA"/>
</dbReference>
<dbReference type="OrthoDB" id="9813772at2"/>
<comment type="caution">
    <text evidence="1">The sequence shown here is derived from an EMBL/GenBank/DDBJ whole genome shotgun (WGS) entry which is preliminary data.</text>
</comment>
<dbReference type="Proteomes" id="UP000278164">
    <property type="component" value="Unassembled WGS sequence"/>
</dbReference>
<gene>
    <name evidence="1" type="ORF">D7V78_00540</name>
    <name evidence="2" type="ORF">E5342_05295</name>
</gene>